<evidence type="ECO:0000259" key="4">
    <source>
        <dbReference type="Pfam" id="PF02678"/>
    </source>
</evidence>
<dbReference type="Gramene" id="AET1Gv20942800.1">
    <property type="protein sequence ID" value="AET1Gv20942800.1"/>
    <property type="gene ID" value="AET1Gv20942800"/>
</dbReference>
<name>A0A452ZVV3_AEGTS</name>
<keyword evidence="6" id="KW-1185">Reference proteome</keyword>
<dbReference type="PANTHER" id="PTHR13903:SF11">
    <property type="entry name" value="OS08G0364900 PROTEIN"/>
    <property type="match status" value="1"/>
</dbReference>
<dbReference type="InterPro" id="IPR003829">
    <property type="entry name" value="Pirin_N_dom"/>
</dbReference>
<evidence type="ECO:0000313" key="5">
    <source>
        <dbReference type="EnsemblPlants" id="AET1Gv20942800.1"/>
    </source>
</evidence>
<reference evidence="6" key="1">
    <citation type="journal article" date="2014" name="Science">
        <title>Ancient hybridizations among the ancestral genomes of bread wheat.</title>
        <authorList>
            <consortium name="International Wheat Genome Sequencing Consortium,"/>
            <person name="Marcussen T."/>
            <person name="Sandve S.R."/>
            <person name="Heier L."/>
            <person name="Spannagl M."/>
            <person name="Pfeifer M."/>
            <person name="Jakobsen K.S."/>
            <person name="Wulff B.B."/>
            <person name="Steuernagel B."/>
            <person name="Mayer K.F."/>
            <person name="Olsen O.A."/>
        </authorList>
    </citation>
    <scope>NUCLEOTIDE SEQUENCE [LARGE SCALE GENOMIC DNA]</scope>
    <source>
        <strain evidence="6">cv. AL8/78</strain>
    </source>
</reference>
<evidence type="ECO:0000256" key="1">
    <source>
        <dbReference type="ARBA" id="ARBA00008416"/>
    </source>
</evidence>
<proteinExistence type="inferred from homology"/>
<dbReference type="InterPro" id="IPR011051">
    <property type="entry name" value="RmlC_Cupin_sf"/>
</dbReference>
<reference evidence="5" key="3">
    <citation type="journal article" date="2017" name="Nature">
        <title>Genome sequence of the progenitor of the wheat D genome Aegilops tauschii.</title>
        <authorList>
            <person name="Luo M.C."/>
            <person name="Gu Y.Q."/>
            <person name="Puiu D."/>
            <person name="Wang H."/>
            <person name="Twardziok S.O."/>
            <person name="Deal K.R."/>
            <person name="Huo N."/>
            <person name="Zhu T."/>
            <person name="Wang L."/>
            <person name="Wang Y."/>
            <person name="McGuire P.E."/>
            <person name="Liu S."/>
            <person name="Long H."/>
            <person name="Ramasamy R.K."/>
            <person name="Rodriguez J.C."/>
            <person name="Van S.L."/>
            <person name="Yuan L."/>
            <person name="Wang Z."/>
            <person name="Xia Z."/>
            <person name="Xiao L."/>
            <person name="Anderson O.D."/>
            <person name="Ouyang S."/>
            <person name="Liang Y."/>
            <person name="Zimin A.V."/>
            <person name="Pertea G."/>
            <person name="Qi P."/>
            <person name="Bennetzen J.L."/>
            <person name="Dai X."/>
            <person name="Dawson M.W."/>
            <person name="Muller H.G."/>
            <person name="Kugler K."/>
            <person name="Rivarola-Duarte L."/>
            <person name="Spannagl M."/>
            <person name="Mayer K.F.X."/>
            <person name="Lu F.H."/>
            <person name="Bevan M.W."/>
            <person name="Leroy P."/>
            <person name="Li P."/>
            <person name="You F.M."/>
            <person name="Sun Q."/>
            <person name="Liu Z."/>
            <person name="Lyons E."/>
            <person name="Wicker T."/>
            <person name="Salzberg S.L."/>
            <person name="Devos K.M."/>
            <person name="Dvorak J."/>
        </authorList>
    </citation>
    <scope>NUCLEOTIDE SEQUENCE [LARGE SCALE GENOMIC DNA]</scope>
    <source>
        <strain evidence="5">cv. AL8/78</strain>
    </source>
</reference>
<sequence>HRLAHSKTYYSAAKVCRAPAVCHVRAYIHTRSPPAMSAAACVSFCPSPASSRHGGPIVDLAGLPPATEAEERGAQRDLLEFGVNGTIGANSDSDEDAAAAEIDDEEEHSVRRPRAVVQKFMCERKAVGDGFALRRSIGRPELQSLDPFISLDEFEFSRPAGFSDHPHRGFENVTYMLEGGLSYHDFSGHKGTINTGDVQWMTAGRGVVHAEMPGGEGVQRGLNLWLNLSSTDKMYAWIHLKFCKYCLNTIITNAVATCTGWRRGTRS</sequence>
<dbReference type="PANTHER" id="PTHR13903">
    <property type="entry name" value="PIRIN-RELATED"/>
    <property type="match status" value="1"/>
</dbReference>
<dbReference type="EnsemblPlants" id="AET1Gv20942800.1">
    <property type="protein sequence ID" value="AET1Gv20942800.1"/>
    <property type="gene ID" value="AET1Gv20942800"/>
</dbReference>
<feature type="compositionally biased region" description="Acidic residues" evidence="3">
    <location>
        <begin position="92"/>
        <end position="107"/>
    </location>
</feature>
<dbReference type="InterPro" id="IPR012093">
    <property type="entry name" value="Pirin"/>
</dbReference>
<dbReference type="Gene3D" id="2.60.120.10">
    <property type="entry name" value="Jelly Rolls"/>
    <property type="match status" value="1"/>
</dbReference>
<feature type="domain" description="Pirin N-terminal" evidence="4">
    <location>
        <begin position="131"/>
        <end position="226"/>
    </location>
</feature>
<dbReference type="SUPFAM" id="SSF51182">
    <property type="entry name" value="RmlC-like cupins"/>
    <property type="match status" value="1"/>
</dbReference>
<dbReference type="Proteomes" id="UP000015105">
    <property type="component" value="Chromosome 1D"/>
</dbReference>
<reference evidence="6" key="2">
    <citation type="journal article" date="2017" name="Nat. Plants">
        <title>The Aegilops tauschii genome reveals multiple impacts of transposons.</title>
        <authorList>
            <person name="Zhao G."/>
            <person name="Zou C."/>
            <person name="Li K."/>
            <person name="Wang K."/>
            <person name="Li T."/>
            <person name="Gao L."/>
            <person name="Zhang X."/>
            <person name="Wang H."/>
            <person name="Yang Z."/>
            <person name="Liu X."/>
            <person name="Jiang W."/>
            <person name="Mao L."/>
            <person name="Kong X."/>
            <person name="Jiao Y."/>
            <person name="Jia J."/>
        </authorList>
    </citation>
    <scope>NUCLEOTIDE SEQUENCE [LARGE SCALE GENOMIC DNA]</scope>
    <source>
        <strain evidence="6">cv. AL8/78</strain>
    </source>
</reference>
<comment type="similarity">
    <text evidence="1 2">Belongs to the pirin family.</text>
</comment>
<dbReference type="CDD" id="cd02909">
    <property type="entry name" value="cupin_pirin_N"/>
    <property type="match status" value="1"/>
</dbReference>
<reference evidence="5" key="5">
    <citation type="journal article" date="2021" name="G3 (Bethesda)">
        <title>Aegilops tauschii genome assembly Aet v5.0 features greater sequence contiguity and improved annotation.</title>
        <authorList>
            <person name="Wang L."/>
            <person name="Zhu T."/>
            <person name="Rodriguez J.C."/>
            <person name="Deal K.R."/>
            <person name="Dubcovsky J."/>
            <person name="McGuire P.E."/>
            <person name="Lux T."/>
            <person name="Spannagl M."/>
            <person name="Mayer K.F.X."/>
            <person name="Baldrich P."/>
            <person name="Meyers B.C."/>
            <person name="Huo N."/>
            <person name="Gu Y.Q."/>
            <person name="Zhou H."/>
            <person name="Devos K.M."/>
            <person name="Bennetzen J.L."/>
            <person name="Unver T."/>
            <person name="Budak H."/>
            <person name="Gulick P.J."/>
            <person name="Galiba G."/>
            <person name="Kalapos B."/>
            <person name="Nelson D.R."/>
            <person name="Li P."/>
            <person name="You F.M."/>
            <person name="Luo M.C."/>
            <person name="Dvorak J."/>
        </authorList>
    </citation>
    <scope>NUCLEOTIDE SEQUENCE [LARGE SCALE GENOMIC DNA]</scope>
    <source>
        <strain evidence="5">cv. AL8/78</strain>
    </source>
</reference>
<dbReference type="AlphaFoldDB" id="A0A452ZVV3"/>
<organism evidence="5 6">
    <name type="scientific">Aegilops tauschii subsp. strangulata</name>
    <name type="common">Goatgrass</name>
    <dbReference type="NCBI Taxonomy" id="200361"/>
    <lineage>
        <taxon>Eukaryota</taxon>
        <taxon>Viridiplantae</taxon>
        <taxon>Streptophyta</taxon>
        <taxon>Embryophyta</taxon>
        <taxon>Tracheophyta</taxon>
        <taxon>Spermatophyta</taxon>
        <taxon>Magnoliopsida</taxon>
        <taxon>Liliopsida</taxon>
        <taxon>Poales</taxon>
        <taxon>Poaceae</taxon>
        <taxon>BOP clade</taxon>
        <taxon>Pooideae</taxon>
        <taxon>Triticodae</taxon>
        <taxon>Triticeae</taxon>
        <taxon>Triticinae</taxon>
        <taxon>Aegilops</taxon>
    </lineage>
</organism>
<reference evidence="5" key="4">
    <citation type="submission" date="2019-03" db="UniProtKB">
        <authorList>
            <consortium name="EnsemblPlants"/>
        </authorList>
    </citation>
    <scope>IDENTIFICATION</scope>
</reference>
<accession>A0A452ZVV3</accession>
<dbReference type="InterPro" id="IPR014710">
    <property type="entry name" value="RmlC-like_jellyroll"/>
</dbReference>
<protein>
    <recommendedName>
        <fullName evidence="4">Pirin N-terminal domain-containing protein</fullName>
    </recommendedName>
</protein>
<feature type="region of interest" description="Disordered" evidence="3">
    <location>
        <begin position="86"/>
        <end position="110"/>
    </location>
</feature>
<evidence type="ECO:0000256" key="2">
    <source>
        <dbReference type="RuleBase" id="RU003457"/>
    </source>
</evidence>
<evidence type="ECO:0000256" key="3">
    <source>
        <dbReference type="SAM" id="MobiDB-lite"/>
    </source>
</evidence>
<dbReference type="Pfam" id="PF02678">
    <property type="entry name" value="Pirin"/>
    <property type="match status" value="1"/>
</dbReference>
<evidence type="ECO:0000313" key="6">
    <source>
        <dbReference type="Proteomes" id="UP000015105"/>
    </source>
</evidence>